<reference evidence="2" key="1">
    <citation type="submission" date="2015-11" db="EMBL/GenBank/DDBJ databases">
        <title>De novo transcriptome assembly of four potential Pierce s Disease insect vectors from Arizona vineyards.</title>
        <authorList>
            <person name="Tassone E.E."/>
        </authorList>
    </citation>
    <scope>NUCLEOTIDE SEQUENCE</scope>
</reference>
<keyword evidence="1" id="KW-0812">Transmembrane</keyword>
<keyword evidence="1" id="KW-1133">Transmembrane helix</keyword>
<protein>
    <submittedName>
        <fullName evidence="2">Uncharacterized protein</fullName>
    </submittedName>
</protein>
<dbReference type="AlphaFoldDB" id="A0A1B6JF76"/>
<proteinExistence type="predicted"/>
<accession>A0A1B6JF76</accession>
<sequence>HRQIVVCEENGEDYPKSTKSKPPLPEVKLWVRNRIAAQIYKNICWTKRNVPMQIFMLTLPALMILLFGVVYSDSLNGVVIAAVSDEVLPESCLGPHPHSSAEPRCRKQSRFSCQYLRLVQEKSYIIKEYKD</sequence>
<dbReference type="EMBL" id="GECU01009904">
    <property type="protein sequence ID" value="JAS97802.1"/>
    <property type="molecule type" value="Transcribed_RNA"/>
</dbReference>
<keyword evidence="1" id="KW-0472">Membrane</keyword>
<feature type="transmembrane region" description="Helical" evidence="1">
    <location>
        <begin position="54"/>
        <end position="71"/>
    </location>
</feature>
<organism evidence="2">
    <name type="scientific">Homalodisca liturata</name>
    <dbReference type="NCBI Taxonomy" id="320908"/>
    <lineage>
        <taxon>Eukaryota</taxon>
        <taxon>Metazoa</taxon>
        <taxon>Ecdysozoa</taxon>
        <taxon>Arthropoda</taxon>
        <taxon>Hexapoda</taxon>
        <taxon>Insecta</taxon>
        <taxon>Pterygota</taxon>
        <taxon>Neoptera</taxon>
        <taxon>Paraneoptera</taxon>
        <taxon>Hemiptera</taxon>
        <taxon>Auchenorrhyncha</taxon>
        <taxon>Membracoidea</taxon>
        <taxon>Cicadellidae</taxon>
        <taxon>Cicadellinae</taxon>
        <taxon>Proconiini</taxon>
        <taxon>Homalodisca</taxon>
    </lineage>
</organism>
<evidence type="ECO:0000256" key="1">
    <source>
        <dbReference type="SAM" id="Phobius"/>
    </source>
</evidence>
<feature type="non-terminal residue" evidence="2">
    <location>
        <position position="131"/>
    </location>
</feature>
<feature type="non-terminal residue" evidence="2">
    <location>
        <position position="1"/>
    </location>
</feature>
<evidence type="ECO:0000313" key="2">
    <source>
        <dbReference type="EMBL" id="JAS97802.1"/>
    </source>
</evidence>
<gene>
    <name evidence="2" type="ORF">g.55765</name>
</gene>
<name>A0A1B6JF76_9HEMI</name>